<dbReference type="CDD" id="cd00483">
    <property type="entry name" value="HPPK"/>
    <property type="match status" value="1"/>
</dbReference>
<dbReference type="InterPro" id="IPR035907">
    <property type="entry name" value="Hppk_sf"/>
</dbReference>
<organism evidence="10 11">
    <name type="scientific">Staphylococcus pettenkoferi</name>
    <dbReference type="NCBI Taxonomy" id="170573"/>
    <lineage>
        <taxon>Bacteria</taxon>
        <taxon>Bacillati</taxon>
        <taxon>Bacillota</taxon>
        <taxon>Bacilli</taxon>
        <taxon>Bacillales</taxon>
        <taxon>Staphylococcaceae</taxon>
        <taxon>Staphylococcus</taxon>
    </lineage>
</organism>
<evidence type="ECO:0000256" key="7">
    <source>
        <dbReference type="ARBA" id="ARBA00022840"/>
    </source>
</evidence>
<evidence type="ECO:0000256" key="1">
    <source>
        <dbReference type="ARBA" id="ARBA00000198"/>
    </source>
</evidence>
<dbReference type="GO" id="GO:0046656">
    <property type="term" value="P:folic acid biosynthetic process"/>
    <property type="evidence" value="ECO:0007669"/>
    <property type="project" value="UniProtKB-KW"/>
</dbReference>
<dbReference type="Pfam" id="PF01288">
    <property type="entry name" value="HPPK"/>
    <property type="match status" value="1"/>
</dbReference>
<evidence type="ECO:0000256" key="4">
    <source>
        <dbReference type="ARBA" id="ARBA00022679"/>
    </source>
</evidence>
<dbReference type="SUPFAM" id="SSF55083">
    <property type="entry name" value="6-hydroxymethyl-7,8-dihydropterin pyrophosphokinase, HPPK"/>
    <property type="match status" value="1"/>
</dbReference>
<keyword evidence="4" id="KW-0808">Transferase</keyword>
<evidence type="ECO:0000256" key="3">
    <source>
        <dbReference type="ARBA" id="ARBA00013253"/>
    </source>
</evidence>
<dbReference type="InterPro" id="IPR000550">
    <property type="entry name" value="Hppk"/>
</dbReference>
<gene>
    <name evidence="10" type="primary">folK</name>
    <name evidence="10" type="ORF">CJ235_11450</name>
</gene>
<dbReference type="STRING" id="170573.GCA_001076995_00603"/>
<reference evidence="10 11" key="1">
    <citation type="submission" date="2017-09" db="EMBL/GenBank/DDBJ databases">
        <title>Bacterial strain isolated from the female urinary microbiota.</title>
        <authorList>
            <person name="Thomas-White K."/>
            <person name="Kumar N."/>
            <person name="Forster S."/>
            <person name="Putonti C."/>
            <person name="Lawley T."/>
            <person name="Wolfe A.J."/>
        </authorList>
    </citation>
    <scope>NUCLEOTIDE SEQUENCE [LARGE SCALE GENOMIC DNA]</scope>
    <source>
        <strain evidence="10 11">UMB0834</strain>
    </source>
</reference>
<dbReference type="PROSITE" id="PS00794">
    <property type="entry name" value="HPPK"/>
    <property type="match status" value="1"/>
</dbReference>
<evidence type="ECO:0000256" key="2">
    <source>
        <dbReference type="ARBA" id="ARBA00005051"/>
    </source>
</evidence>
<evidence type="ECO:0000313" key="10">
    <source>
        <dbReference type="EMBL" id="PMC17030.1"/>
    </source>
</evidence>
<feature type="domain" description="7,8-dihydro-6-hydroxymethylpterin-pyrophosphokinase" evidence="9">
    <location>
        <begin position="88"/>
        <end position="99"/>
    </location>
</feature>
<dbReference type="Proteomes" id="UP000235748">
    <property type="component" value="Unassembled WGS sequence"/>
</dbReference>
<keyword evidence="7" id="KW-0067">ATP-binding</keyword>
<dbReference type="Gene3D" id="3.30.70.560">
    <property type="entry name" value="7,8-Dihydro-6-hydroxymethylpterin-pyrophosphokinase HPPK"/>
    <property type="match status" value="1"/>
</dbReference>
<comment type="caution">
    <text evidence="10">The sequence shown here is derived from an EMBL/GenBank/DDBJ whole genome shotgun (WGS) entry which is preliminary data.</text>
</comment>
<protein>
    <recommendedName>
        <fullName evidence="3">2-amino-4-hydroxy-6-hydroxymethyldihydropteridine diphosphokinase</fullName>
        <ecNumber evidence="3">2.7.6.3</ecNumber>
    </recommendedName>
</protein>
<keyword evidence="6 10" id="KW-0418">Kinase</keyword>
<keyword evidence="8" id="KW-0289">Folate biosynthesis</keyword>
<dbReference type="GO" id="GO:0016301">
    <property type="term" value="F:kinase activity"/>
    <property type="evidence" value="ECO:0007669"/>
    <property type="project" value="UniProtKB-KW"/>
</dbReference>
<dbReference type="GO" id="GO:0046654">
    <property type="term" value="P:tetrahydrofolate biosynthetic process"/>
    <property type="evidence" value="ECO:0007669"/>
    <property type="project" value="UniProtKB-UniPathway"/>
</dbReference>
<evidence type="ECO:0000256" key="8">
    <source>
        <dbReference type="ARBA" id="ARBA00022909"/>
    </source>
</evidence>
<comment type="catalytic activity">
    <reaction evidence="1">
        <text>6-hydroxymethyl-7,8-dihydropterin + ATP = (7,8-dihydropterin-6-yl)methyl diphosphate + AMP + H(+)</text>
        <dbReference type="Rhea" id="RHEA:11412"/>
        <dbReference type="ChEBI" id="CHEBI:15378"/>
        <dbReference type="ChEBI" id="CHEBI:30616"/>
        <dbReference type="ChEBI" id="CHEBI:44841"/>
        <dbReference type="ChEBI" id="CHEBI:72950"/>
        <dbReference type="ChEBI" id="CHEBI:456215"/>
        <dbReference type="EC" id="2.7.6.3"/>
    </reaction>
</comment>
<dbReference type="RefSeq" id="WP_070504859.1">
    <property type="nucleotide sequence ID" value="NZ_JAASJD010000012.1"/>
</dbReference>
<sequence length="159" mass="18251">MTKAYLSLGSNMGDREYHLHEALRLLDQVEGIEVRDVSPIYDTAPIGYTDQDSFLNLCASVETTLSAHDLLHHCLDVEQQLHRVRKIHWGPRTCDIDIILYGEEQIQDDELIVPHPRMEERAFVLVPLQDIASDAIEPKTQRRVSEIPVPDDRVQRIDS</sequence>
<dbReference type="NCBIfam" id="TIGR01498">
    <property type="entry name" value="folK"/>
    <property type="match status" value="1"/>
</dbReference>
<dbReference type="GO" id="GO:0003848">
    <property type="term" value="F:2-amino-4-hydroxy-6-hydroxymethyldihydropteridine diphosphokinase activity"/>
    <property type="evidence" value="ECO:0007669"/>
    <property type="project" value="UniProtKB-EC"/>
</dbReference>
<proteinExistence type="predicted"/>
<evidence type="ECO:0000256" key="6">
    <source>
        <dbReference type="ARBA" id="ARBA00022777"/>
    </source>
</evidence>
<evidence type="ECO:0000313" key="11">
    <source>
        <dbReference type="Proteomes" id="UP000235748"/>
    </source>
</evidence>
<dbReference type="PANTHER" id="PTHR43071">
    <property type="entry name" value="2-AMINO-4-HYDROXY-6-HYDROXYMETHYLDIHYDROPTERIDINE PYROPHOSPHOKINASE"/>
    <property type="match status" value="1"/>
</dbReference>
<dbReference type="EMBL" id="PNGG01000009">
    <property type="protein sequence ID" value="PMC17030.1"/>
    <property type="molecule type" value="Genomic_DNA"/>
</dbReference>
<dbReference type="PANTHER" id="PTHR43071:SF1">
    <property type="entry name" value="2-AMINO-4-HYDROXY-6-HYDROXYMETHYLDIHYDROPTERIDINE PYROPHOSPHOKINASE"/>
    <property type="match status" value="1"/>
</dbReference>
<evidence type="ECO:0000259" key="9">
    <source>
        <dbReference type="PROSITE" id="PS00794"/>
    </source>
</evidence>
<comment type="pathway">
    <text evidence="2">Cofactor biosynthesis; tetrahydrofolate biosynthesis; 2-amino-4-hydroxy-6-hydroxymethyl-7,8-dihydropteridine diphosphate from 7,8-dihydroneopterin triphosphate: step 4/4.</text>
</comment>
<name>A0A2N6QBX0_9STAP</name>
<evidence type="ECO:0000256" key="5">
    <source>
        <dbReference type="ARBA" id="ARBA00022741"/>
    </source>
</evidence>
<dbReference type="GO" id="GO:0005524">
    <property type="term" value="F:ATP binding"/>
    <property type="evidence" value="ECO:0007669"/>
    <property type="project" value="UniProtKB-KW"/>
</dbReference>
<keyword evidence="5" id="KW-0547">Nucleotide-binding</keyword>
<dbReference type="EC" id="2.7.6.3" evidence="3"/>
<dbReference type="UniPathway" id="UPA00077">
    <property type="reaction ID" value="UER00155"/>
</dbReference>
<dbReference type="AlphaFoldDB" id="A0A2N6QBX0"/>
<accession>A0A2N6QBX0</accession>